<feature type="transmembrane region" description="Helical" evidence="10">
    <location>
        <begin position="119"/>
        <end position="139"/>
    </location>
</feature>
<dbReference type="PROSITE" id="PS00217">
    <property type="entry name" value="SUGAR_TRANSPORT_2"/>
    <property type="match status" value="1"/>
</dbReference>
<dbReference type="GO" id="GO:0005886">
    <property type="term" value="C:plasma membrane"/>
    <property type="evidence" value="ECO:0007669"/>
    <property type="project" value="UniProtKB-SubCell"/>
</dbReference>
<sequence>MATSLSTPSGDRPARRGASKSRMFFSVNLGNALEWYDWAVFAIFAGYFAGDFFDTGNDVSNLLSVLAVFAVGFVMRPVGGIVFGRLADRRGRSLVLLVTMSLVALSSVMIAIGPTYASVGVLASVWLVVARCLQGFAHGGEMGGSYTYVAEMATPRNRGLWGSTIVMSTVTGTLLATLLGATLRVVLDERALNDWAWRIPFLLGGLLGLVALYLRRTLREPEVFTGSRRGTAPPSTRETFRNMWVERSSVLRVMVIVAGTGVFSYAWSVSAPSYATSFHGVDDGAAMWAGVGANLVFIAMLPLTAMLSDRIGRRTNFMIWGAGVAVLAFPLSGLLGPSAWALLAAMSLALAVQSFGAGIQVAWFAELFSTRSRATGVGMAASVSAAVFGGTAPYLNAWLTGKGLAHVFTWYVVVLALLGIAVATRTPETRGMELDRGEAPEGEPILAGTAPSPKIPTE</sequence>
<comment type="similarity">
    <text evidence="2">Belongs to the major facilitator superfamily. Metabolite:H+ Symporter (MHS) family (TC 2.A.1.6) family.</text>
</comment>
<keyword evidence="3" id="KW-0813">Transport</keyword>
<feature type="transmembrane region" description="Helical" evidence="10">
    <location>
        <begin position="407"/>
        <end position="424"/>
    </location>
</feature>
<proteinExistence type="inferred from homology"/>
<accession>A0A931GMT4</accession>
<feature type="transmembrane region" description="Helical" evidence="10">
    <location>
        <begin position="195"/>
        <end position="214"/>
    </location>
</feature>
<keyword evidence="6" id="KW-0769">Symport</keyword>
<evidence type="ECO:0000256" key="10">
    <source>
        <dbReference type="SAM" id="Phobius"/>
    </source>
</evidence>
<evidence type="ECO:0000256" key="4">
    <source>
        <dbReference type="ARBA" id="ARBA00022475"/>
    </source>
</evidence>
<organism evidence="12 13">
    <name type="scientific">Actinomadura viridis</name>
    <dbReference type="NCBI Taxonomy" id="58110"/>
    <lineage>
        <taxon>Bacteria</taxon>
        <taxon>Bacillati</taxon>
        <taxon>Actinomycetota</taxon>
        <taxon>Actinomycetes</taxon>
        <taxon>Streptosporangiales</taxon>
        <taxon>Thermomonosporaceae</taxon>
        <taxon>Actinomadura</taxon>
    </lineage>
</organism>
<evidence type="ECO:0000256" key="3">
    <source>
        <dbReference type="ARBA" id="ARBA00022448"/>
    </source>
</evidence>
<name>A0A931GMT4_9ACTN</name>
<feature type="domain" description="Major facilitator superfamily (MFS) profile" evidence="11">
    <location>
        <begin position="23"/>
        <end position="430"/>
    </location>
</feature>
<comment type="subcellular location">
    <subcellularLocation>
        <location evidence="1">Cell membrane</location>
        <topology evidence="1">Multi-pass membrane protein</topology>
    </subcellularLocation>
</comment>
<dbReference type="InterPro" id="IPR011701">
    <property type="entry name" value="MFS"/>
</dbReference>
<dbReference type="InterPro" id="IPR036259">
    <property type="entry name" value="MFS_trans_sf"/>
</dbReference>
<feature type="transmembrane region" description="Helical" evidence="10">
    <location>
        <begin position="25"/>
        <end position="50"/>
    </location>
</feature>
<feature type="transmembrane region" description="Helical" evidence="10">
    <location>
        <begin position="317"/>
        <end position="335"/>
    </location>
</feature>
<feature type="region of interest" description="Disordered" evidence="9">
    <location>
        <begin position="431"/>
        <end position="458"/>
    </location>
</feature>
<dbReference type="PROSITE" id="PS00216">
    <property type="entry name" value="SUGAR_TRANSPORT_1"/>
    <property type="match status" value="1"/>
</dbReference>
<evidence type="ECO:0000256" key="6">
    <source>
        <dbReference type="ARBA" id="ARBA00022847"/>
    </source>
</evidence>
<keyword evidence="7 10" id="KW-1133">Transmembrane helix</keyword>
<dbReference type="AlphaFoldDB" id="A0A931GMT4"/>
<dbReference type="RefSeq" id="WP_197015128.1">
    <property type="nucleotide sequence ID" value="NZ_BAABES010000018.1"/>
</dbReference>
<comment type="caution">
    <text evidence="12">The sequence shown here is derived from an EMBL/GenBank/DDBJ whole genome shotgun (WGS) entry which is preliminary data.</text>
</comment>
<dbReference type="GO" id="GO:0015293">
    <property type="term" value="F:symporter activity"/>
    <property type="evidence" value="ECO:0007669"/>
    <property type="project" value="UniProtKB-KW"/>
</dbReference>
<dbReference type="PANTHER" id="PTHR43528:SF1">
    <property type="entry name" value="ALPHA-KETOGLUTARATE PERMEASE"/>
    <property type="match status" value="1"/>
</dbReference>
<evidence type="ECO:0000313" key="12">
    <source>
        <dbReference type="EMBL" id="MBG6093017.1"/>
    </source>
</evidence>
<feature type="transmembrane region" description="Helical" evidence="10">
    <location>
        <begin position="94"/>
        <end position="113"/>
    </location>
</feature>
<evidence type="ECO:0000256" key="2">
    <source>
        <dbReference type="ARBA" id="ARBA00008240"/>
    </source>
</evidence>
<dbReference type="SUPFAM" id="SSF103473">
    <property type="entry name" value="MFS general substrate transporter"/>
    <property type="match status" value="1"/>
</dbReference>
<dbReference type="EMBL" id="JADOUA010000001">
    <property type="protein sequence ID" value="MBG6093017.1"/>
    <property type="molecule type" value="Genomic_DNA"/>
</dbReference>
<dbReference type="Pfam" id="PF07690">
    <property type="entry name" value="MFS_1"/>
    <property type="match status" value="1"/>
</dbReference>
<dbReference type="PANTHER" id="PTHR43528">
    <property type="entry name" value="ALPHA-KETOGLUTARATE PERMEASE"/>
    <property type="match status" value="1"/>
</dbReference>
<evidence type="ECO:0000256" key="8">
    <source>
        <dbReference type="ARBA" id="ARBA00023136"/>
    </source>
</evidence>
<dbReference type="Gene3D" id="1.20.1250.20">
    <property type="entry name" value="MFS general substrate transporter like domains"/>
    <property type="match status" value="2"/>
</dbReference>
<feature type="transmembrane region" description="Helical" evidence="10">
    <location>
        <begin position="341"/>
        <end position="365"/>
    </location>
</feature>
<protein>
    <submittedName>
        <fullName evidence="12">MHS family alpha-ketoglutarate permease-like MFS transporter</fullName>
    </submittedName>
</protein>
<keyword evidence="5 10" id="KW-0812">Transmembrane</keyword>
<dbReference type="InterPro" id="IPR020846">
    <property type="entry name" value="MFS_dom"/>
</dbReference>
<reference evidence="12" key="1">
    <citation type="submission" date="2020-11" db="EMBL/GenBank/DDBJ databases">
        <title>Sequencing the genomes of 1000 actinobacteria strains.</title>
        <authorList>
            <person name="Klenk H.-P."/>
        </authorList>
    </citation>
    <scope>NUCLEOTIDE SEQUENCE</scope>
    <source>
        <strain evidence="12">DSM 43175</strain>
    </source>
</reference>
<keyword evidence="8 10" id="KW-0472">Membrane</keyword>
<dbReference type="PROSITE" id="PS50850">
    <property type="entry name" value="MFS"/>
    <property type="match status" value="1"/>
</dbReference>
<evidence type="ECO:0000256" key="7">
    <source>
        <dbReference type="ARBA" id="ARBA00022989"/>
    </source>
</evidence>
<evidence type="ECO:0000256" key="5">
    <source>
        <dbReference type="ARBA" id="ARBA00022692"/>
    </source>
</evidence>
<keyword evidence="4" id="KW-1003">Cell membrane</keyword>
<feature type="transmembrane region" description="Helical" evidence="10">
    <location>
        <begin position="250"/>
        <end position="267"/>
    </location>
</feature>
<feature type="transmembrane region" description="Helical" evidence="10">
    <location>
        <begin position="62"/>
        <end position="82"/>
    </location>
</feature>
<evidence type="ECO:0000256" key="1">
    <source>
        <dbReference type="ARBA" id="ARBA00004651"/>
    </source>
</evidence>
<evidence type="ECO:0000256" key="9">
    <source>
        <dbReference type="SAM" id="MobiDB-lite"/>
    </source>
</evidence>
<gene>
    <name evidence="12" type="ORF">IW256_007130</name>
</gene>
<feature type="transmembrane region" description="Helical" evidence="10">
    <location>
        <begin position="160"/>
        <end position="183"/>
    </location>
</feature>
<evidence type="ECO:0000259" key="11">
    <source>
        <dbReference type="PROSITE" id="PS50850"/>
    </source>
</evidence>
<feature type="transmembrane region" description="Helical" evidence="10">
    <location>
        <begin position="377"/>
        <end position="395"/>
    </location>
</feature>
<feature type="transmembrane region" description="Helical" evidence="10">
    <location>
        <begin position="287"/>
        <end position="305"/>
    </location>
</feature>
<evidence type="ECO:0000313" key="13">
    <source>
        <dbReference type="Proteomes" id="UP000614047"/>
    </source>
</evidence>
<dbReference type="InterPro" id="IPR005829">
    <property type="entry name" value="Sugar_transporter_CS"/>
</dbReference>
<keyword evidence="13" id="KW-1185">Reference proteome</keyword>
<dbReference type="InterPro" id="IPR051084">
    <property type="entry name" value="H+-coupled_symporters"/>
</dbReference>
<dbReference type="Proteomes" id="UP000614047">
    <property type="component" value="Unassembled WGS sequence"/>
</dbReference>